<dbReference type="EMBL" id="AZFK01000032">
    <property type="protein sequence ID" value="KRL90237.1"/>
    <property type="molecule type" value="Genomic_DNA"/>
</dbReference>
<gene>
    <name evidence="1" type="ORF">FC43_GL001406</name>
</gene>
<dbReference type="SUPFAM" id="SSF52833">
    <property type="entry name" value="Thioredoxin-like"/>
    <property type="match status" value="1"/>
</dbReference>
<dbReference type="Proteomes" id="UP000050816">
    <property type="component" value="Unassembled WGS sequence"/>
</dbReference>
<dbReference type="GO" id="GO:0016853">
    <property type="term" value="F:isomerase activity"/>
    <property type="evidence" value="ECO:0007669"/>
    <property type="project" value="UniProtKB-KW"/>
</dbReference>
<dbReference type="PATRIC" id="fig|1423760.3.peg.1474"/>
<evidence type="ECO:0000313" key="1">
    <source>
        <dbReference type="EMBL" id="KRL90237.1"/>
    </source>
</evidence>
<dbReference type="Gene3D" id="3.40.30.10">
    <property type="entry name" value="Glutaredoxin"/>
    <property type="match status" value="1"/>
</dbReference>
<protein>
    <submittedName>
        <fullName evidence="1">Dithiol-disulfide isomerase</fullName>
    </submittedName>
</protein>
<accession>A0A0R1UA74</accession>
<keyword evidence="1" id="KW-0413">Isomerase</keyword>
<evidence type="ECO:0000313" key="2">
    <source>
        <dbReference type="Proteomes" id="UP000050816"/>
    </source>
</evidence>
<proteinExistence type="predicted"/>
<sequence>MQCYRCEQDVLRIDKDLQQTKLQYQFVPLINMHTIQNTLHRYGLSASHHQAVSELLYQVSLDYKAALFQGGKRGRHYLLQLQTAIIKDARRYSPALVEEIARQVGLDLEMFLADRQSDLAREAFVADQKMANELGVTRTATAVIFDTTGPDYGVLINDFDYDTLIQLLHDGQLQVMQTAQDFIDRFNHAQPRFRIL</sequence>
<dbReference type="Pfam" id="PF13743">
    <property type="entry name" value="Thioredoxin_5"/>
    <property type="match status" value="1"/>
</dbReference>
<organism evidence="1 2">
    <name type="scientific">Limosilactobacillus ingluviei DSM 15946</name>
    <dbReference type="NCBI Taxonomy" id="1423760"/>
    <lineage>
        <taxon>Bacteria</taxon>
        <taxon>Bacillati</taxon>
        <taxon>Bacillota</taxon>
        <taxon>Bacilli</taxon>
        <taxon>Lactobacillales</taxon>
        <taxon>Lactobacillaceae</taxon>
        <taxon>Limosilactobacillus</taxon>
    </lineage>
</organism>
<dbReference type="AlphaFoldDB" id="A0A0R1UA74"/>
<comment type="caution">
    <text evidence="1">The sequence shown here is derived from an EMBL/GenBank/DDBJ whole genome shotgun (WGS) entry which is preliminary data.</text>
</comment>
<name>A0A0R1UA74_9LACO</name>
<dbReference type="InterPro" id="IPR036249">
    <property type="entry name" value="Thioredoxin-like_sf"/>
</dbReference>
<reference evidence="1 2" key="1">
    <citation type="journal article" date="2015" name="Genome Announc.">
        <title>Expanding the biotechnology potential of lactobacilli through comparative genomics of 213 strains and associated genera.</title>
        <authorList>
            <person name="Sun Z."/>
            <person name="Harris H.M."/>
            <person name="McCann A."/>
            <person name="Guo C."/>
            <person name="Argimon S."/>
            <person name="Zhang W."/>
            <person name="Yang X."/>
            <person name="Jeffery I.B."/>
            <person name="Cooney J.C."/>
            <person name="Kagawa T.F."/>
            <person name="Liu W."/>
            <person name="Song Y."/>
            <person name="Salvetti E."/>
            <person name="Wrobel A."/>
            <person name="Rasinkangas P."/>
            <person name="Parkhill J."/>
            <person name="Rea M.C."/>
            <person name="O'Sullivan O."/>
            <person name="Ritari J."/>
            <person name="Douillard F.P."/>
            <person name="Paul Ross R."/>
            <person name="Yang R."/>
            <person name="Briner A.E."/>
            <person name="Felis G.E."/>
            <person name="de Vos W.M."/>
            <person name="Barrangou R."/>
            <person name="Klaenhammer T.R."/>
            <person name="Caufield P.W."/>
            <person name="Cui Y."/>
            <person name="Zhang H."/>
            <person name="O'Toole P.W."/>
        </authorList>
    </citation>
    <scope>NUCLEOTIDE SEQUENCE [LARGE SCALE GENOMIC DNA]</scope>
    <source>
        <strain evidence="1 2">DSM 15946</strain>
    </source>
</reference>